<protein>
    <submittedName>
        <fullName evidence="3">EamA family transporter</fullName>
    </submittedName>
</protein>
<organism evidence="3 4">
    <name type="scientific">Roseovarius nubinhibens</name>
    <dbReference type="NCBI Taxonomy" id="314263"/>
    <lineage>
        <taxon>Bacteria</taxon>
        <taxon>Pseudomonadati</taxon>
        <taxon>Pseudomonadota</taxon>
        <taxon>Alphaproteobacteria</taxon>
        <taxon>Rhodobacterales</taxon>
        <taxon>Roseobacteraceae</taxon>
        <taxon>Roseovarius</taxon>
    </lineage>
</organism>
<comment type="caution">
    <text evidence="3">The sequence shown here is derived from an EMBL/GenBank/DDBJ whole genome shotgun (WGS) entry which is preliminary data.</text>
</comment>
<accession>A0A348W9P1</accession>
<feature type="transmembrane region" description="Helical" evidence="1">
    <location>
        <begin position="210"/>
        <end position="233"/>
    </location>
</feature>
<dbReference type="GO" id="GO:0016020">
    <property type="term" value="C:membrane"/>
    <property type="evidence" value="ECO:0007669"/>
    <property type="project" value="InterPro"/>
</dbReference>
<feature type="transmembrane region" description="Helical" evidence="1">
    <location>
        <begin position="131"/>
        <end position="149"/>
    </location>
</feature>
<feature type="transmembrane region" description="Helical" evidence="1">
    <location>
        <begin position="82"/>
        <end position="101"/>
    </location>
</feature>
<feature type="domain" description="EamA" evidence="2">
    <location>
        <begin position="158"/>
        <end position="287"/>
    </location>
</feature>
<dbReference type="AlphaFoldDB" id="A0A348W9P1"/>
<feature type="transmembrane region" description="Helical" evidence="1">
    <location>
        <begin position="270"/>
        <end position="288"/>
    </location>
</feature>
<evidence type="ECO:0000313" key="3">
    <source>
        <dbReference type="EMBL" id="HAR51253.1"/>
    </source>
</evidence>
<evidence type="ECO:0000259" key="2">
    <source>
        <dbReference type="Pfam" id="PF00892"/>
    </source>
</evidence>
<dbReference type="PANTHER" id="PTHR22911:SF135">
    <property type="entry name" value="BLR4310 PROTEIN"/>
    <property type="match status" value="1"/>
</dbReference>
<feature type="transmembrane region" description="Helical" evidence="1">
    <location>
        <begin position="42"/>
        <end position="61"/>
    </location>
</feature>
<keyword evidence="1" id="KW-0472">Membrane</keyword>
<evidence type="ECO:0000313" key="4">
    <source>
        <dbReference type="Proteomes" id="UP000264719"/>
    </source>
</evidence>
<reference evidence="3 4" key="1">
    <citation type="journal article" date="2018" name="Nat. Biotechnol.">
        <title>A standardized bacterial taxonomy based on genome phylogeny substantially revises the tree of life.</title>
        <authorList>
            <person name="Parks D.H."/>
            <person name="Chuvochina M."/>
            <person name="Waite D.W."/>
            <person name="Rinke C."/>
            <person name="Skarshewski A."/>
            <person name="Chaumeil P.A."/>
            <person name="Hugenholtz P."/>
        </authorList>
    </citation>
    <scope>NUCLEOTIDE SEQUENCE [LARGE SCALE GENOMIC DNA]</scope>
    <source>
        <strain evidence="3">UBA9169</strain>
    </source>
</reference>
<feature type="transmembrane region" description="Helical" evidence="1">
    <location>
        <begin position="245"/>
        <end position="264"/>
    </location>
</feature>
<dbReference type="InterPro" id="IPR037185">
    <property type="entry name" value="EmrE-like"/>
</dbReference>
<dbReference type="PANTHER" id="PTHR22911">
    <property type="entry name" value="ACYL-MALONYL CONDENSING ENZYME-RELATED"/>
    <property type="match status" value="1"/>
</dbReference>
<sequence length="294" mass="30409">MAAAERDGPRDNRVGAAWMVTAMAGFAVEDTFLKAAAQSMPVGQVMILFGLGGVVVFALWARLTGARVLTREAVGPVMRLRAVFEFAGRLFYTLALALTTLSATTAILQATPIVVVGAAAIFLGEKVGWRRWLAIGIGMVGVLIVLRPLPGSFSLLSLLAVAGMLGFAGRDLASRVAPLSLSTPVLGVYGFAIVALAGAVFGLWEGRAFAWAPGALAAMAAAVGVGVFAYGALMRAMRTGDVSAVTPFRYTRLLFGVALGVLVFGEQLDGAMILGCAVIVGSGLFILSRSGKRG</sequence>
<dbReference type="Proteomes" id="UP000264719">
    <property type="component" value="Unassembled WGS sequence"/>
</dbReference>
<dbReference type="SUPFAM" id="SSF103481">
    <property type="entry name" value="Multidrug resistance efflux transporter EmrE"/>
    <property type="match status" value="2"/>
</dbReference>
<dbReference type="Gene3D" id="1.10.3730.20">
    <property type="match status" value="1"/>
</dbReference>
<feature type="transmembrane region" description="Helical" evidence="1">
    <location>
        <begin position="185"/>
        <end position="204"/>
    </location>
</feature>
<dbReference type="EMBL" id="DMVW01000049">
    <property type="protein sequence ID" value="HAR51253.1"/>
    <property type="molecule type" value="Genomic_DNA"/>
</dbReference>
<keyword evidence="1" id="KW-0812">Transmembrane</keyword>
<evidence type="ECO:0000256" key="1">
    <source>
        <dbReference type="SAM" id="Phobius"/>
    </source>
</evidence>
<proteinExistence type="predicted"/>
<dbReference type="Pfam" id="PF00892">
    <property type="entry name" value="EamA"/>
    <property type="match status" value="2"/>
</dbReference>
<dbReference type="InterPro" id="IPR000620">
    <property type="entry name" value="EamA_dom"/>
</dbReference>
<gene>
    <name evidence="3" type="ORF">DCS45_05155</name>
</gene>
<dbReference type="RefSeq" id="WP_339856977.1">
    <property type="nucleotide sequence ID" value="NZ_CAXAXR010000067.1"/>
</dbReference>
<feature type="domain" description="EamA" evidence="2">
    <location>
        <begin position="15"/>
        <end position="146"/>
    </location>
</feature>
<name>A0A348W9P1_9RHOB</name>
<feature type="transmembrane region" description="Helical" evidence="1">
    <location>
        <begin position="155"/>
        <end position="173"/>
    </location>
</feature>
<keyword evidence="1" id="KW-1133">Transmembrane helix</keyword>